<dbReference type="InterPro" id="IPR003838">
    <property type="entry name" value="ABC3_permease_C"/>
</dbReference>
<dbReference type="Proteomes" id="UP000278085">
    <property type="component" value="Unassembled WGS sequence"/>
</dbReference>
<feature type="transmembrane region" description="Helical" evidence="7">
    <location>
        <begin position="777"/>
        <end position="797"/>
    </location>
</feature>
<evidence type="ECO:0000259" key="9">
    <source>
        <dbReference type="Pfam" id="PF12704"/>
    </source>
</evidence>
<evidence type="ECO:0000256" key="2">
    <source>
        <dbReference type="ARBA" id="ARBA00022475"/>
    </source>
</evidence>
<keyword evidence="3 7" id="KW-0812">Transmembrane</keyword>
<feature type="transmembrane region" description="Helical" evidence="7">
    <location>
        <begin position="300"/>
        <end position="329"/>
    </location>
</feature>
<dbReference type="InterPro" id="IPR050250">
    <property type="entry name" value="Macrolide_Exporter_MacB"/>
</dbReference>
<feature type="transmembrane region" description="Helical" evidence="7">
    <location>
        <begin position="20"/>
        <end position="46"/>
    </location>
</feature>
<gene>
    <name evidence="10" type="ORF">EJB06_15670</name>
</gene>
<keyword evidence="5 7" id="KW-0472">Membrane</keyword>
<proteinExistence type="inferred from homology"/>
<evidence type="ECO:0000313" key="11">
    <source>
        <dbReference type="Proteomes" id="UP000278085"/>
    </source>
</evidence>
<keyword evidence="4 7" id="KW-1133">Transmembrane helix</keyword>
<protein>
    <submittedName>
        <fullName evidence="10">FtsX-like permease family protein</fullName>
    </submittedName>
</protein>
<dbReference type="PANTHER" id="PTHR30572:SF4">
    <property type="entry name" value="ABC TRANSPORTER PERMEASE YTRF"/>
    <property type="match status" value="1"/>
</dbReference>
<comment type="subcellular location">
    <subcellularLocation>
        <location evidence="1">Cell membrane</location>
        <topology evidence="1">Multi-pass membrane protein</topology>
    </subcellularLocation>
</comment>
<keyword evidence="11" id="KW-1185">Reference proteome</keyword>
<feature type="transmembrane region" description="Helical" evidence="7">
    <location>
        <begin position="350"/>
        <end position="375"/>
    </location>
</feature>
<dbReference type="OrthoDB" id="9770036at2"/>
<dbReference type="GO" id="GO:0022857">
    <property type="term" value="F:transmembrane transporter activity"/>
    <property type="evidence" value="ECO:0007669"/>
    <property type="project" value="TreeGrafter"/>
</dbReference>
<reference evidence="10 11" key="1">
    <citation type="submission" date="2018-12" db="EMBL/GenBank/DDBJ databases">
        <authorList>
            <person name="Yang E."/>
        </authorList>
    </citation>
    <scope>NUCLEOTIDE SEQUENCE [LARGE SCALE GENOMIC DNA]</scope>
    <source>
        <strain evidence="10 11">SOD</strain>
    </source>
</reference>
<feature type="transmembrane region" description="Helical" evidence="7">
    <location>
        <begin position="735"/>
        <end position="757"/>
    </location>
</feature>
<evidence type="ECO:0000313" key="10">
    <source>
        <dbReference type="EMBL" id="RSZ58380.1"/>
    </source>
</evidence>
<evidence type="ECO:0000256" key="7">
    <source>
        <dbReference type="SAM" id="Phobius"/>
    </source>
</evidence>
<feature type="transmembrane region" description="Helical" evidence="7">
    <location>
        <begin position="395"/>
        <end position="418"/>
    </location>
</feature>
<name>A0A430HLK0_9BURK</name>
<evidence type="ECO:0000256" key="4">
    <source>
        <dbReference type="ARBA" id="ARBA00022989"/>
    </source>
</evidence>
<feature type="domain" description="ABC3 transporter permease C-terminal" evidence="8">
    <location>
        <begin position="307"/>
        <end position="422"/>
    </location>
</feature>
<comment type="caution">
    <text evidence="10">The sequence shown here is derived from an EMBL/GenBank/DDBJ whole genome shotgun (WGS) entry which is preliminary data.</text>
</comment>
<feature type="transmembrane region" description="Helical" evidence="7">
    <location>
        <begin position="443"/>
        <end position="464"/>
    </location>
</feature>
<evidence type="ECO:0000256" key="3">
    <source>
        <dbReference type="ARBA" id="ARBA00022692"/>
    </source>
</evidence>
<evidence type="ECO:0000256" key="5">
    <source>
        <dbReference type="ARBA" id="ARBA00023136"/>
    </source>
</evidence>
<evidence type="ECO:0000256" key="6">
    <source>
        <dbReference type="ARBA" id="ARBA00038076"/>
    </source>
</evidence>
<dbReference type="AlphaFoldDB" id="A0A430HLK0"/>
<dbReference type="InterPro" id="IPR025857">
    <property type="entry name" value="MacB_PCD"/>
</dbReference>
<dbReference type="GO" id="GO:0005886">
    <property type="term" value="C:plasma membrane"/>
    <property type="evidence" value="ECO:0007669"/>
    <property type="project" value="UniProtKB-SubCell"/>
</dbReference>
<comment type="similarity">
    <text evidence="6">Belongs to the ABC-4 integral membrane protein family.</text>
</comment>
<feature type="domain" description="ABC3 transporter permease C-terminal" evidence="8">
    <location>
        <begin position="696"/>
        <end position="807"/>
    </location>
</feature>
<organism evidence="10 11">
    <name type="scientific">Massilia atriviolacea</name>
    <dbReference type="NCBI Taxonomy" id="2495579"/>
    <lineage>
        <taxon>Bacteria</taxon>
        <taxon>Pseudomonadati</taxon>
        <taxon>Pseudomonadota</taxon>
        <taxon>Betaproteobacteria</taxon>
        <taxon>Burkholderiales</taxon>
        <taxon>Oxalobacteraceae</taxon>
        <taxon>Telluria group</taxon>
        <taxon>Massilia</taxon>
    </lineage>
</organism>
<feature type="domain" description="MacB-like periplasmic core" evidence="9">
    <location>
        <begin position="21"/>
        <end position="244"/>
    </location>
</feature>
<dbReference type="Pfam" id="PF02687">
    <property type="entry name" value="FtsX"/>
    <property type="match status" value="2"/>
</dbReference>
<sequence>MPTLRDFRIGWRTLLQEPAYSLVVVAGLGVGFGAALLLLGFVRYSWQYNAEVPNADHVYIVKQRFNVDPKAPWFDQAPMLLRLSAARAPGVLASSAYIPTRPRIMGLTAAIGGRLHAMNGLTVMPGFAEILGLQALRGHLALALEQPEGFAITEEAALRHFGTADALGRTMLVEGKLLRAAAVLRTPAANTTIPFEVLVGVRSVLAEAHVQEEMTTGKSGWWGKVLIRVDPGASVEALTAALQRAVDQSPAVQDVPPETRQRLGGKPVMDVSLSPLREAYFDRETGQNEIGAAGERGSRVVIAALGAMALLILAMAAINYVNLAAVRVLRRQREVAMRKVLGAGMRQIVLQLLAESMLVALLATGLGLLLAWLALPLFAQLVDRKLDGMLTAAHVGAALALGVALGVLTAAYPAWIALRVHPGVVLAGRGDSESRRGMRLRRVMTVVQVATAMGFAGITLAIAWQTAFAMRVSPGFDPAPLLIVDLPDVVRDSARARNFIAALSAQPGVAGSAVSEDAVGRHQVSWLRDLKRPDGISASMEMKSVSAAFFEQYRIAPRAGRLFSARTDKEDDPLPLVLNAIATRALGFATPEAALGQTLLFTGFDNRTIQKRVVGIAPELRFQSLREAPRAMAYELWTAGMTLSVRATGDVAPAEAAVRRLWPAYFPDAMIRTHRADAILALNYTEDARMARLLAIATGIALAIAAFGTYVLSAHTVQRRAKEIVLRKLHGARRIAIGLLVLREIGMLTLVAAAVGLPLAALAIERYLAGYVEHAPIGYWTLLFALVSTLAVALAAVTRHAWLAMRMLPSDALRG</sequence>
<dbReference type="Pfam" id="PF12704">
    <property type="entry name" value="MacB_PCD"/>
    <property type="match status" value="1"/>
</dbReference>
<dbReference type="RefSeq" id="WP_126074953.1">
    <property type="nucleotide sequence ID" value="NZ_CP051166.1"/>
</dbReference>
<evidence type="ECO:0000259" key="8">
    <source>
        <dbReference type="Pfam" id="PF02687"/>
    </source>
</evidence>
<accession>A0A430HLK0</accession>
<keyword evidence="2" id="KW-1003">Cell membrane</keyword>
<dbReference type="PANTHER" id="PTHR30572">
    <property type="entry name" value="MEMBRANE COMPONENT OF TRANSPORTER-RELATED"/>
    <property type="match status" value="1"/>
</dbReference>
<evidence type="ECO:0000256" key="1">
    <source>
        <dbReference type="ARBA" id="ARBA00004651"/>
    </source>
</evidence>
<feature type="transmembrane region" description="Helical" evidence="7">
    <location>
        <begin position="693"/>
        <end position="714"/>
    </location>
</feature>
<dbReference type="EMBL" id="RXLQ01000007">
    <property type="protein sequence ID" value="RSZ58380.1"/>
    <property type="molecule type" value="Genomic_DNA"/>
</dbReference>